<dbReference type="Gene3D" id="3.40.47.10">
    <property type="match status" value="1"/>
</dbReference>
<dbReference type="InterPro" id="IPR014030">
    <property type="entry name" value="Ketoacyl_synth_N"/>
</dbReference>
<dbReference type="STRING" id="554065.E1ZQT8"/>
<dbReference type="eggNOG" id="KOG1202">
    <property type="taxonomic scope" value="Eukaryota"/>
</dbReference>
<dbReference type="KEGG" id="cvr:CHLNCDRAFT_27430"/>
<keyword evidence="5" id="KW-1185">Reference proteome</keyword>
<dbReference type="SUPFAM" id="SSF53901">
    <property type="entry name" value="Thiolase-like"/>
    <property type="match status" value="2"/>
</dbReference>
<dbReference type="RefSeq" id="XP_005843880.1">
    <property type="nucleotide sequence ID" value="XM_005843818.1"/>
</dbReference>
<evidence type="ECO:0000256" key="1">
    <source>
        <dbReference type="ARBA" id="ARBA00022450"/>
    </source>
</evidence>
<dbReference type="PANTHER" id="PTHR43775">
    <property type="entry name" value="FATTY ACID SYNTHASE"/>
    <property type="match status" value="1"/>
</dbReference>
<dbReference type="GeneID" id="17351306"/>
<dbReference type="InterPro" id="IPR050091">
    <property type="entry name" value="PKS_NRPS_Biosynth_Enz"/>
</dbReference>
<dbReference type="Pfam" id="PF02801">
    <property type="entry name" value="Ketoacyl-synt_C"/>
    <property type="match status" value="1"/>
</dbReference>
<dbReference type="PROSITE" id="PS52004">
    <property type="entry name" value="KS3_2"/>
    <property type="match status" value="1"/>
</dbReference>
<feature type="non-terminal residue" evidence="4">
    <location>
        <position position="233"/>
    </location>
</feature>
<keyword evidence="2" id="KW-0597">Phosphoprotein</keyword>
<dbReference type="OrthoDB" id="515324at2759"/>
<protein>
    <recommendedName>
        <fullName evidence="3">Ketosynthase family 3 (KS3) domain-containing protein</fullName>
    </recommendedName>
</protein>
<gene>
    <name evidence="4" type="ORF">CHLNCDRAFT_27430</name>
</gene>
<dbReference type="CDD" id="cd00833">
    <property type="entry name" value="PKS"/>
    <property type="match status" value="1"/>
</dbReference>
<dbReference type="SMART" id="SM00825">
    <property type="entry name" value="PKS_KS"/>
    <property type="match status" value="1"/>
</dbReference>
<dbReference type="AlphaFoldDB" id="E1ZQT8"/>
<organism evidence="5">
    <name type="scientific">Chlorella variabilis</name>
    <name type="common">Green alga</name>
    <dbReference type="NCBI Taxonomy" id="554065"/>
    <lineage>
        <taxon>Eukaryota</taxon>
        <taxon>Viridiplantae</taxon>
        <taxon>Chlorophyta</taxon>
        <taxon>core chlorophytes</taxon>
        <taxon>Trebouxiophyceae</taxon>
        <taxon>Chlorellales</taxon>
        <taxon>Chlorellaceae</taxon>
        <taxon>Chlorella clade</taxon>
        <taxon>Chlorella</taxon>
    </lineage>
</organism>
<dbReference type="InterPro" id="IPR014031">
    <property type="entry name" value="Ketoacyl_synth_C"/>
</dbReference>
<dbReference type="Pfam" id="PF00109">
    <property type="entry name" value="ketoacyl-synt"/>
    <property type="match status" value="1"/>
</dbReference>
<evidence type="ECO:0000313" key="4">
    <source>
        <dbReference type="EMBL" id="EFN51778.1"/>
    </source>
</evidence>
<name>E1ZQT8_CHLVA</name>
<dbReference type="InParanoid" id="E1ZQT8"/>
<accession>E1ZQT8</accession>
<evidence type="ECO:0000256" key="2">
    <source>
        <dbReference type="ARBA" id="ARBA00022553"/>
    </source>
</evidence>
<dbReference type="InterPro" id="IPR016039">
    <property type="entry name" value="Thiolase-like"/>
</dbReference>
<evidence type="ECO:0000313" key="5">
    <source>
        <dbReference type="Proteomes" id="UP000008141"/>
    </source>
</evidence>
<keyword evidence="1" id="KW-0596">Phosphopantetheine</keyword>
<dbReference type="EMBL" id="GL433860">
    <property type="protein sequence ID" value="EFN51778.1"/>
    <property type="molecule type" value="Genomic_DNA"/>
</dbReference>
<dbReference type="InterPro" id="IPR020841">
    <property type="entry name" value="PKS_Beta-ketoAc_synthase_dom"/>
</dbReference>
<proteinExistence type="predicted"/>
<dbReference type="PANTHER" id="PTHR43775:SF37">
    <property type="entry name" value="SI:DKEY-61P9.11"/>
    <property type="match status" value="1"/>
</dbReference>
<dbReference type="Proteomes" id="UP000008141">
    <property type="component" value="Unassembled WGS sequence"/>
</dbReference>
<feature type="domain" description="Ketosynthase family 3 (KS3)" evidence="3">
    <location>
        <begin position="1"/>
        <end position="233"/>
    </location>
</feature>
<dbReference type="GO" id="GO:0006633">
    <property type="term" value="P:fatty acid biosynthetic process"/>
    <property type="evidence" value="ECO:0007669"/>
    <property type="project" value="TreeGrafter"/>
</dbReference>
<sequence length="233" mass="24072">MFNLTRTETLAIDPQQRLLLEESHACLMDGRPATGSLFGTETGVYVGCMYQEYTDVLSSAGTKLSAAAATGNSRSFMVGRISYIFGLAGPCLSTDTACSSSLVATHLAHYSLLNQETVAATAAGVNAMLSPTTTVGICQLQALSSTGRCKSFDSTGDGYGRAEGFGVVLLAPPHPGQLAVAAVRGSAMNQDGQSSGLTAPNGPSQTKLLLTSLRRGGLNSMKLRFIAVHGTGT</sequence>
<reference evidence="4 5" key="1">
    <citation type="journal article" date="2010" name="Plant Cell">
        <title>The Chlorella variabilis NC64A genome reveals adaptation to photosymbiosis, coevolution with viruses, and cryptic sex.</title>
        <authorList>
            <person name="Blanc G."/>
            <person name="Duncan G."/>
            <person name="Agarkova I."/>
            <person name="Borodovsky M."/>
            <person name="Gurnon J."/>
            <person name="Kuo A."/>
            <person name="Lindquist E."/>
            <person name="Lucas S."/>
            <person name="Pangilinan J."/>
            <person name="Polle J."/>
            <person name="Salamov A."/>
            <person name="Terry A."/>
            <person name="Yamada T."/>
            <person name="Dunigan D.D."/>
            <person name="Grigoriev I.V."/>
            <person name="Claverie J.M."/>
            <person name="Van Etten J.L."/>
        </authorList>
    </citation>
    <scope>NUCLEOTIDE SEQUENCE [LARGE SCALE GENOMIC DNA]</scope>
    <source>
        <strain evidence="4 5">NC64A</strain>
    </source>
</reference>
<evidence type="ECO:0000259" key="3">
    <source>
        <dbReference type="PROSITE" id="PS52004"/>
    </source>
</evidence>
<dbReference type="GO" id="GO:0004312">
    <property type="term" value="F:fatty acid synthase activity"/>
    <property type="evidence" value="ECO:0007669"/>
    <property type="project" value="TreeGrafter"/>
</dbReference>